<protein>
    <submittedName>
        <fullName evidence="3">Uncharacterized protein</fullName>
    </submittedName>
</protein>
<accession>A0A6T1G5B1</accession>
<keyword evidence="1" id="KW-0812">Transmembrane</keyword>
<proteinExistence type="predicted"/>
<dbReference type="AlphaFoldDB" id="A0A6T1G5B1"/>
<keyword evidence="1" id="KW-1133">Transmembrane helix</keyword>
<gene>
    <name evidence="3" type="ORF">AMON00008_LOCUS37800</name>
    <name evidence="4" type="ORF">AMON00008_LOCUS37809</name>
</gene>
<feature type="signal peptide" evidence="2">
    <location>
        <begin position="1"/>
        <end position="22"/>
    </location>
</feature>
<evidence type="ECO:0000256" key="2">
    <source>
        <dbReference type="SAM" id="SignalP"/>
    </source>
</evidence>
<sequence length="107" mass="11084">MARTPLISSLAVLAALVLGLRCAFVPGPLAVQAPERSSPAQLLQGAALTSGAFLASAAPAMAEEIDAAEAYNRKVFTGAAYCLALSAFLVGLIISQGRKLVENRWLN</sequence>
<evidence type="ECO:0000313" key="3">
    <source>
        <dbReference type="EMBL" id="CAE4619430.1"/>
    </source>
</evidence>
<organism evidence="3">
    <name type="scientific">Alexandrium monilatum</name>
    <dbReference type="NCBI Taxonomy" id="311494"/>
    <lineage>
        <taxon>Eukaryota</taxon>
        <taxon>Sar</taxon>
        <taxon>Alveolata</taxon>
        <taxon>Dinophyceae</taxon>
        <taxon>Gonyaulacales</taxon>
        <taxon>Pyrocystaceae</taxon>
        <taxon>Alexandrium</taxon>
    </lineage>
</organism>
<evidence type="ECO:0000313" key="4">
    <source>
        <dbReference type="EMBL" id="CAE4619450.1"/>
    </source>
</evidence>
<keyword evidence="2" id="KW-0732">Signal</keyword>
<feature type="transmembrane region" description="Helical" evidence="1">
    <location>
        <begin position="75"/>
        <end position="94"/>
    </location>
</feature>
<keyword evidence="1" id="KW-0472">Membrane</keyword>
<feature type="chain" id="PRO_5036393606" evidence="2">
    <location>
        <begin position="23"/>
        <end position="107"/>
    </location>
</feature>
<name>A0A6T1G5B1_9DINO</name>
<reference evidence="3" key="1">
    <citation type="submission" date="2021-01" db="EMBL/GenBank/DDBJ databases">
        <authorList>
            <person name="Corre E."/>
            <person name="Pelletier E."/>
            <person name="Niang G."/>
            <person name="Scheremetjew M."/>
            <person name="Finn R."/>
            <person name="Kale V."/>
            <person name="Holt S."/>
            <person name="Cochrane G."/>
            <person name="Meng A."/>
            <person name="Brown T."/>
            <person name="Cohen L."/>
        </authorList>
    </citation>
    <scope>NUCLEOTIDE SEQUENCE</scope>
    <source>
        <strain evidence="3">CCMP3105</strain>
    </source>
</reference>
<evidence type="ECO:0000256" key="1">
    <source>
        <dbReference type="SAM" id="Phobius"/>
    </source>
</evidence>
<dbReference type="EMBL" id="HBNR01053835">
    <property type="protein sequence ID" value="CAE4619430.1"/>
    <property type="molecule type" value="Transcribed_RNA"/>
</dbReference>
<dbReference type="EMBL" id="HBNR01053847">
    <property type="protein sequence ID" value="CAE4619450.1"/>
    <property type="molecule type" value="Transcribed_RNA"/>
</dbReference>